<dbReference type="Proteomes" id="UP000251088">
    <property type="component" value="Unassembled WGS sequence"/>
</dbReference>
<dbReference type="EMBL" id="UAWN01000012">
    <property type="protein sequence ID" value="SQC15037.1"/>
    <property type="molecule type" value="Genomic_DNA"/>
</dbReference>
<dbReference type="AlphaFoldDB" id="A0A2X3CML3"/>
<reference evidence="1 2" key="1">
    <citation type="submission" date="2018-06" db="EMBL/GenBank/DDBJ databases">
        <authorList>
            <consortium name="Pathogen Informatics"/>
            <person name="Doyle S."/>
        </authorList>
    </citation>
    <scope>NUCLEOTIDE SEQUENCE [LARGE SCALE GENOMIC DNA]</scope>
    <source>
        <strain evidence="1 2">NCTC9128</strain>
    </source>
</reference>
<evidence type="ECO:0000313" key="2">
    <source>
        <dbReference type="Proteomes" id="UP000251088"/>
    </source>
</evidence>
<sequence length="95" mass="10678">MILFAWHNQAVRNEGKAKIHTSLATPIGHAMQAGFVKMTRFFYACNLGNGTTCSGMVMTTYYMSNILLRILLSTRVDFDVRLRLRKGNNPQVPVA</sequence>
<gene>
    <name evidence="1" type="ORF">NCTC9128_03142</name>
</gene>
<evidence type="ECO:0000313" key="1">
    <source>
        <dbReference type="EMBL" id="SQC15037.1"/>
    </source>
</evidence>
<organism evidence="1 2">
    <name type="scientific">Klebsiella pneumoniae</name>
    <dbReference type="NCBI Taxonomy" id="573"/>
    <lineage>
        <taxon>Bacteria</taxon>
        <taxon>Pseudomonadati</taxon>
        <taxon>Pseudomonadota</taxon>
        <taxon>Gammaproteobacteria</taxon>
        <taxon>Enterobacterales</taxon>
        <taxon>Enterobacteriaceae</taxon>
        <taxon>Klebsiella/Raoultella group</taxon>
        <taxon>Klebsiella</taxon>
        <taxon>Klebsiella pneumoniae complex</taxon>
    </lineage>
</organism>
<name>A0A2X3CML3_KLEPN</name>
<accession>A0A2X3CML3</accession>
<proteinExistence type="predicted"/>
<protein>
    <submittedName>
        <fullName evidence="1">Uncharacterized protein</fullName>
    </submittedName>
</protein>